<comment type="caution">
    <text evidence="2">The sequence shown here is derived from an EMBL/GenBank/DDBJ whole genome shotgun (WGS) entry which is preliminary data.</text>
</comment>
<feature type="compositionally biased region" description="Polar residues" evidence="1">
    <location>
        <begin position="354"/>
        <end position="369"/>
    </location>
</feature>
<keyword evidence="3" id="KW-1185">Reference proteome</keyword>
<dbReference type="EMBL" id="VYXH01006445">
    <property type="protein sequence ID" value="NWQ91710.1"/>
    <property type="molecule type" value="Genomic_DNA"/>
</dbReference>
<feature type="region of interest" description="Disordered" evidence="1">
    <location>
        <begin position="121"/>
        <end position="141"/>
    </location>
</feature>
<dbReference type="AlphaFoldDB" id="A0A7K4T1T5"/>
<evidence type="ECO:0000313" key="3">
    <source>
        <dbReference type="Proteomes" id="UP000574691"/>
    </source>
</evidence>
<dbReference type="Pfam" id="PF15373">
    <property type="entry name" value="SAXO5-like"/>
    <property type="match status" value="1"/>
</dbReference>
<feature type="compositionally biased region" description="Basic residues" evidence="1">
    <location>
        <begin position="127"/>
        <end position="137"/>
    </location>
</feature>
<name>A0A7K4T1T5_9CHAR</name>
<dbReference type="PANTHER" id="PTHR34828">
    <property type="entry name" value="TESTIS-EXPRESSED PROTEIN 45"/>
    <property type="match status" value="1"/>
</dbReference>
<evidence type="ECO:0000313" key="2">
    <source>
        <dbReference type="EMBL" id="NWQ91710.1"/>
    </source>
</evidence>
<gene>
    <name evidence="2" type="primary">Tex45</name>
    <name evidence="2" type="ORF">BURBIS_R12460</name>
</gene>
<feature type="region of interest" description="Disordered" evidence="1">
    <location>
        <begin position="289"/>
        <end position="308"/>
    </location>
</feature>
<dbReference type="PANTHER" id="PTHR34828:SF1">
    <property type="entry name" value="TESTIS-EXPRESSED PROTEIN 45"/>
    <property type="match status" value="1"/>
</dbReference>
<evidence type="ECO:0000256" key="1">
    <source>
        <dbReference type="SAM" id="MobiDB-lite"/>
    </source>
</evidence>
<feature type="region of interest" description="Disordered" evidence="1">
    <location>
        <begin position="349"/>
        <end position="369"/>
    </location>
</feature>
<organism evidence="2 3">
    <name type="scientific">Burhinus bistriatus</name>
    <dbReference type="NCBI Taxonomy" id="240201"/>
    <lineage>
        <taxon>Eukaryota</taxon>
        <taxon>Metazoa</taxon>
        <taxon>Chordata</taxon>
        <taxon>Craniata</taxon>
        <taxon>Vertebrata</taxon>
        <taxon>Euteleostomi</taxon>
        <taxon>Archelosauria</taxon>
        <taxon>Archosauria</taxon>
        <taxon>Dinosauria</taxon>
        <taxon>Saurischia</taxon>
        <taxon>Theropoda</taxon>
        <taxon>Coelurosauria</taxon>
        <taxon>Aves</taxon>
        <taxon>Neognathae</taxon>
        <taxon>Neoaves</taxon>
        <taxon>Charadriiformes</taxon>
        <taxon>Burhinidae</taxon>
        <taxon>Burhinus</taxon>
    </lineage>
</organism>
<reference evidence="2 3" key="1">
    <citation type="submission" date="2019-09" db="EMBL/GenBank/DDBJ databases">
        <title>Bird 10,000 Genomes (B10K) Project - Family phase.</title>
        <authorList>
            <person name="Zhang G."/>
        </authorList>
    </citation>
    <scope>NUCLEOTIDE SEQUENCE [LARGE SCALE GENOMIC DNA]</scope>
    <source>
        <strain evidence="2">B10K-DU-001-64</strain>
        <tissue evidence="2">Muscle</tissue>
    </source>
</reference>
<proteinExistence type="predicted"/>
<dbReference type="InterPro" id="IPR028001">
    <property type="entry name" value="SAXO5"/>
</dbReference>
<sequence>MAAGAVPAIPAPLTGLAFLKASHVQLGTERWALGNARQPLSHTQFPPFWGVHRPAPAPPPCSGRVLSPAGAGGGETCSETRLAFPERPLQPVAPVLPPESHIRMHADPRIRILASATRESFPCPRTPLRRPPRSTAKKWKDDISWGDREKIRLPPSVYTFSYPAHETQLAARPWRSPRGCVPTIKGDGQSYYDTSYQAQFKGEWSPPAKPSEKHVCPIKFGDPRSSGSMSEQKHAYSAPEKRTHRAYNKEHAASQIHHTNLQLGDGCTRFSTSMSEFFPVHNLEPVTTARPNKYASSIPRGDEDPERNQALARTTTTQLSYPETDRWNLAPKPDLLLRKHQSKVCLGDEHSGSRFFSTTQQADYQPPRQSQRVMADSKSHRESHIPFNYHNESSVSTTQAMLVPHRQQKQRLSEDMLQQMKCSHLELPWRAQDLFRTEQKDEFTPKSRGPAEIQKANSQVSCVPLGTLKRYCPQRKVLFAP</sequence>
<feature type="non-terminal residue" evidence="2">
    <location>
        <position position="481"/>
    </location>
</feature>
<protein>
    <submittedName>
        <fullName evidence="2">TEX45 protein</fullName>
    </submittedName>
</protein>
<accession>A0A7K4T1T5</accession>
<feature type="non-terminal residue" evidence="2">
    <location>
        <position position="1"/>
    </location>
</feature>
<dbReference type="Proteomes" id="UP000574691">
    <property type="component" value="Unassembled WGS sequence"/>
</dbReference>